<dbReference type="SUPFAM" id="SSF56112">
    <property type="entry name" value="Protein kinase-like (PK-like)"/>
    <property type="match status" value="1"/>
</dbReference>
<dbReference type="AlphaFoldDB" id="A0A428RFI5"/>
<dbReference type="GO" id="GO:0005524">
    <property type="term" value="F:ATP binding"/>
    <property type="evidence" value="ECO:0007669"/>
    <property type="project" value="UniProtKB-KW"/>
</dbReference>
<dbReference type="InterPro" id="IPR050660">
    <property type="entry name" value="NEK_Ser/Thr_kinase"/>
</dbReference>
<feature type="compositionally biased region" description="Polar residues" evidence="9">
    <location>
        <begin position="354"/>
        <end position="364"/>
    </location>
</feature>
<sequence length="557" mass="62781">MATLQGIPLQDLPVLVQDSHLEATFHPSADIPHETTHMKYWRRRRPQQERWVRQKMLGRGGFGIVWLEEREPRSQTSYNSRAVKQLDIAKIGSKKGDYVKELEALAKFSQAKYSEFFIKSYGWFQSSSALFLTMEYCELGDLKDHVEMYGKLPEDQVQDIGCQVLQGLRFMHQNNFAHRDLKPANILIKDKPPHGDWYVKICDFGLSKRIGADIATTTVKGTPGFMPPELIPGIGDDPKHVDHFPADMWCFGEAIFYLLTHKRAFGGDLRLLKYWKGGPFPKEPLLRVSASDTAVSFVQELMVTVPAKRLTAEMAAQHVFIKTEPLQKVGRETGETSNVKEDLPSPPVDEQASGRWTTLASLQQGVEPPTGLTSTTTATALPRTRPDQAPSRPSRTPGGIEDIHAKSDRLLLACLSTIPPEDTRIEKTRKEVPRRTSEHQSRPRAAPQERRQYLGPPRLTHEAWTRYQSAIANSRRVDEKRKKEKSAKLNIRDWLRNIGSSKRLQTRPASPAHSSRYTDSYYSYTDISDSGATSDAASPGDNVHIGLGSNTLENRTS</sequence>
<feature type="compositionally biased region" description="Low complexity" evidence="9">
    <location>
        <begin position="368"/>
        <end position="383"/>
    </location>
</feature>
<keyword evidence="12" id="KW-1185">Reference proteome</keyword>
<dbReference type="Proteomes" id="UP000287972">
    <property type="component" value="Unassembled WGS sequence"/>
</dbReference>
<dbReference type="EC" id="2.7.11.1" evidence="1"/>
<comment type="caution">
    <text evidence="11">The sequence shown here is derived from an EMBL/GenBank/DDBJ whole genome shotgun (WGS) entry which is preliminary data.</text>
</comment>
<dbReference type="Pfam" id="PF00069">
    <property type="entry name" value="Pkinase"/>
    <property type="match status" value="1"/>
</dbReference>
<evidence type="ECO:0000256" key="3">
    <source>
        <dbReference type="ARBA" id="ARBA00022679"/>
    </source>
</evidence>
<dbReference type="PROSITE" id="PS00108">
    <property type="entry name" value="PROTEIN_KINASE_ST"/>
    <property type="match status" value="1"/>
</dbReference>
<proteinExistence type="predicted"/>
<dbReference type="PANTHER" id="PTHR43671">
    <property type="entry name" value="SERINE/THREONINE-PROTEIN KINASE NEK"/>
    <property type="match status" value="1"/>
</dbReference>
<accession>A0A428RFI5</accession>
<dbReference type="GO" id="GO:0004674">
    <property type="term" value="F:protein serine/threonine kinase activity"/>
    <property type="evidence" value="ECO:0007669"/>
    <property type="project" value="UniProtKB-KW"/>
</dbReference>
<keyword evidence="6" id="KW-0067">ATP-binding</keyword>
<evidence type="ECO:0000256" key="1">
    <source>
        <dbReference type="ARBA" id="ARBA00012513"/>
    </source>
</evidence>
<gene>
    <name evidence="11" type="ORF">CEP51_010131</name>
</gene>
<protein>
    <recommendedName>
        <fullName evidence="1">non-specific serine/threonine protein kinase</fullName>
        <ecNumber evidence="1">2.7.11.1</ecNumber>
    </recommendedName>
</protein>
<comment type="catalytic activity">
    <reaction evidence="8">
        <text>L-seryl-[protein] + ATP = O-phospho-L-seryl-[protein] + ADP + H(+)</text>
        <dbReference type="Rhea" id="RHEA:17989"/>
        <dbReference type="Rhea" id="RHEA-COMP:9863"/>
        <dbReference type="Rhea" id="RHEA-COMP:11604"/>
        <dbReference type="ChEBI" id="CHEBI:15378"/>
        <dbReference type="ChEBI" id="CHEBI:29999"/>
        <dbReference type="ChEBI" id="CHEBI:30616"/>
        <dbReference type="ChEBI" id="CHEBI:83421"/>
        <dbReference type="ChEBI" id="CHEBI:456216"/>
        <dbReference type="EC" id="2.7.11.1"/>
    </reaction>
</comment>
<evidence type="ECO:0000256" key="5">
    <source>
        <dbReference type="ARBA" id="ARBA00022777"/>
    </source>
</evidence>
<comment type="catalytic activity">
    <reaction evidence="7">
        <text>L-threonyl-[protein] + ATP = O-phospho-L-threonyl-[protein] + ADP + H(+)</text>
        <dbReference type="Rhea" id="RHEA:46608"/>
        <dbReference type="Rhea" id="RHEA-COMP:11060"/>
        <dbReference type="Rhea" id="RHEA-COMP:11605"/>
        <dbReference type="ChEBI" id="CHEBI:15378"/>
        <dbReference type="ChEBI" id="CHEBI:30013"/>
        <dbReference type="ChEBI" id="CHEBI:30616"/>
        <dbReference type="ChEBI" id="CHEBI:61977"/>
        <dbReference type="ChEBI" id="CHEBI:456216"/>
        <dbReference type="EC" id="2.7.11.1"/>
    </reaction>
</comment>
<feature type="compositionally biased region" description="Basic and acidic residues" evidence="9">
    <location>
        <begin position="421"/>
        <end position="452"/>
    </location>
</feature>
<dbReference type="SMART" id="SM00220">
    <property type="entry name" value="S_TKc"/>
    <property type="match status" value="1"/>
</dbReference>
<keyword evidence="2" id="KW-0723">Serine/threonine-protein kinase</keyword>
<evidence type="ECO:0000256" key="9">
    <source>
        <dbReference type="SAM" id="MobiDB-lite"/>
    </source>
</evidence>
<evidence type="ECO:0000259" key="10">
    <source>
        <dbReference type="PROSITE" id="PS50011"/>
    </source>
</evidence>
<organism evidence="11 12">
    <name type="scientific">Fusarium floridanum</name>
    <dbReference type="NCBI Taxonomy" id="1325733"/>
    <lineage>
        <taxon>Eukaryota</taxon>
        <taxon>Fungi</taxon>
        <taxon>Dikarya</taxon>
        <taxon>Ascomycota</taxon>
        <taxon>Pezizomycotina</taxon>
        <taxon>Sordariomycetes</taxon>
        <taxon>Hypocreomycetidae</taxon>
        <taxon>Hypocreales</taxon>
        <taxon>Nectriaceae</taxon>
        <taxon>Fusarium</taxon>
        <taxon>Fusarium solani species complex</taxon>
    </lineage>
</organism>
<dbReference type="Gene3D" id="1.10.510.10">
    <property type="entry name" value="Transferase(Phosphotransferase) domain 1"/>
    <property type="match status" value="1"/>
</dbReference>
<evidence type="ECO:0000256" key="6">
    <source>
        <dbReference type="ARBA" id="ARBA00022840"/>
    </source>
</evidence>
<dbReference type="EMBL" id="NKCL01000305">
    <property type="protein sequence ID" value="RSL76261.1"/>
    <property type="molecule type" value="Genomic_DNA"/>
</dbReference>
<name>A0A428RFI5_9HYPO</name>
<evidence type="ECO:0000256" key="7">
    <source>
        <dbReference type="ARBA" id="ARBA00047899"/>
    </source>
</evidence>
<feature type="region of interest" description="Disordered" evidence="9">
    <location>
        <begin position="421"/>
        <end position="460"/>
    </location>
</feature>
<feature type="compositionally biased region" description="Basic and acidic residues" evidence="9">
    <location>
        <begin position="331"/>
        <end position="343"/>
    </location>
</feature>
<feature type="compositionally biased region" description="Polar residues" evidence="9">
    <location>
        <begin position="548"/>
        <end position="557"/>
    </location>
</feature>
<dbReference type="InterPro" id="IPR011009">
    <property type="entry name" value="Kinase-like_dom_sf"/>
</dbReference>
<dbReference type="InterPro" id="IPR008271">
    <property type="entry name" value="Ser/Thr_kinase_AS"/>
</dbReference>
<feature type="domain" description="Protein kinase" evidence="10">
    <location>
        <begin position="51"/>
        <end position="321"/>
    </location>
</feature>
<evidence type="ECO:0000256" key="4">
    <source>
        <dbReference type="ARBA" id="ARBA00022741"/>
    </source>
</evidence>
<evidence type="ECO:0000313" key="11">
    <source>
        <dbReference type="EMBL" id="RSL76261.1"/>
    </source>
</evidence>
<keyword evidence="3" id="KW-0808">Transferase</keyword>
<dbReference type="InterPro" id="IPR000719">
    <property type="entry name" value="Prot_kinase_dom"/>
</dbReference>
<feature type="region of interest" description="Disordered" evidence="9">
    <location>
        <begin position="331"/>
        <end position="403"/>
    </location>
</feature>
<evidence type="ECO:0000256" key="2">
    <source>
        <dbReference type="ARBA" id="ARBA00022527"/>
    </source>
</evidence>
<keyword evidence="5" id="KW-0418">Kinase</keyword>
<evidence type="ECO:0000256" key="8">
    <source>
        <dbReference type="ARBA" id="ARBA00048679"/>
    </source>
</evidence>
<evidence type="ECO:0000313" key="12">
    <source>
        <dbReference type="Proteomes" id="UP000287972"/>
    </source>
</evidence>
<dbReference type="PROSITE" id="PS50011">
    <property type="entry name" value="PROTEIN_KINASE_DOM"/>
    <property type="match status" value="1"/>
</dbReference>
<feature type="compositionally biased region" description="Low complexity" evidence="9">
    <location>
        <begin position="514"/>
        <end position="530"/>
    </location>
</feature>
<keyword evidence="4" id="KW-0547">Nucleotide-binding</keyword>
<feature type="region of interest" description="Disordered" evidence="9">
    <location>
        <begin position="502"/>
        <end position="557"/>
    </location>
</feature>
<dbReference type="PANTHER" id="PTHR43671:SF98">
    <property type="entry name" value="SERINE_THREONINE-PROTEIN KINASE NEK11"/>
    <property type="match status" value="1"/>
</dbReference>
<dbReference type="CDD" id="cd00180">
    <property type="entry name" value="PKc"/>
    <property type="match status" value="1"/>
</dbReference>
<reference evidence="11 12" key="1">
    <citation type="submission" date="2017-06" db="EMBL/GenBank/DDBJ databases">
        <title>Comparative genomic analysis of Ambrosia Fusariam Clade fungi.</title>
        <authorList>
            <person name="Stajich J.E."/>
            <person name="Carrillo J."/>
            <person name="Kijimoto T."/>
            <person name="Eskalen A."/>
            <person name="O'Donnell K."/>
            <person name="Kasson M."/>
        </authorList>
    </citation>
    <scope>NUCLEOTIDE SEQUENCE [LARGE SCALE GENOMIC DNA]</scope>
    <source>
        <strain evidence="11 12">NRRL62606</strain>
    </source>
</reference>